<keyword evidence="3" id="KW-1185">Reference proteome</keyword>
<dbReference type="InterPro" id="IPR009305">
    <property type="entry name" value="Mpo1-like"/>
</dbReference>
<organism evidence="2 3">
    <name type="scientific">Ahniella affigens</name>
    <dbReference type="NCBI Taxonomy" id="2021234"/>
    <lineage>
        <taxon>Bacteria</taxon>
        <taxon>Pseudomonadati</taxon>
        <taxon>Pseudomonadota</taxon>
        <taxon>Gammaproteobacteria</taxon>
        <taxon>Lysobacterales</taxon>
        <taxon>Rhodanobacteraceae</taxon>
        <taxon>Ahniella</taxon>
    </lineage>
</organism>
<keyword evidence="1" id="KW-0812">Transmembrane</keyword>
<evidence type="ECO:0000256" key="1">
    <source>
        <dbReference type="SAM" id="Phobius"/>
    </source>
</evidence>
<protein>
    <submittedName>
        <fullName evidence="2">Terminase</fullName>
    </submittedName>
</protein>
<evidence type="ECO:0000313" key="2">
    <source>
        <dbReference type="EMBL" id="AVP97013.1"/>
    </source>
</evidence>
<keyword evidence="1" id="KW-1133">Transmembrane helix</keyword>
<dbReference type="Proteomes" id="UP000241074">
    <property type="component" value="Chromosome"/>
</dbReference>
<sequence>MDASDRSGGLIAWQWRTYARNHRSRVNLVVHMFAVPLFIAATFAAIRLLIASAFVPALLCLVIMAVAFLLQGIGHKQEREPPVPFKGPFDFLARVFVEQFVTFPRFVLSGGWSRHLAGQFDS</sequence>
<gene>
    <name evidence="2" type="ORF">C7S18_07320</name>
</gene>
<evidence type="ECO:0000313" key="3">
    <source>
        <dbReference type="Proteomes" id="UP000241074"/>
    </source>
</evidence>
<dbReference type="KEGG" id="xba:C7S18_07320"/>
<feature type="transmembrane region" description="Helical" evidence="1">
    <location>
        <begin position="26"/>
        <end position="46"/>
    </location>
</feature>
<dbReference type="Pfam" id="PF06127">
    <property type="entry name" value="Mpo1-like"/>
    <property type="match status" value="1"/>
</dbReference>
<name>A0A2P1PQ92_9GAMM</name>
<dbReference type="OrthoDB" id="574431at2"/>
<accession>A0A2P1PQ92</accession>
<dbReference type="RefSeq" id="WP_106890938.1">
    <property type="nucleotide sequence ID" value="NZ_CP027860.1"/>
</dbReference>
<keyword evidence="1" id="KW-0472">Membrane</keyword>
<dbReference type="AlphaFoldDB" id="A0A2P1PQ92"/>
<proteinExistence type="predicted"/>
<reference evidence="2 3" key="1">
    <citation type="submission" date="2018-03" db="EMBL/GenBank/DDBJ databases">
        <title>Ahniella affigens gen. nov., sp. nov., a gammaproteobacterium isolated from sandy soil near a stream.</title>
        <authorList>
            <person name="Ko Y."/>
            <person name="Kim J.-H."/>
        </authorList>
    </citation>
    <scope>NUCLEOTIDE SEQUENCE [LARGE SCALE GENOMIC DNA]</scope>
    <source>
        <strain evidence="2 3">D13</strain>
    </source>
</reference>
<dbReference type="EMBL" id="CP027860">
    <property type="protein sequence ID" value="AVP97013.1"/>
    <property type="molecule type" value="Genomic_DNA"/>
</dbReference>
<reference evidence="2 3" key="2">
    <citation type="submission" date="2018-03" db="EMBL/GenBank/DDBJ databases">
        <authorList>
            <person name="Keele B.F."/>
        </authorList>
    </citation>
    <scope>NUCLEOTIDE SEQUENCE [LARGE SCALE GENOMIC DNA]</scope>
    <source>
        <strain evidence="2 3">D13</strain>
    </source>
</reference>
<feature type="transmembrane region" description="Helical" evidence="1">
    <location>
        <begin position="52"/>
        <end position="70"/>
    </location>
</feature>